<name>A0AA38T4V4_9ASTR</name>
<dbReference type="AlphaFoldDB" id="A0AA38T4V4"/>
<reference evidence="1" key="1">
    <citation type="submission" date="2023-03" db="EMBL/GenBank/DDBJ databases">
        <title>Chromosome-scale reference genome and RAD-based genetic map of yellow starthistle (Centaurea solstitialis) reveal putative structural variation and QTLs associated with invader traits.</title>
        <authorList>
            <person name="Reatini B."/>
            <person name="Cang F.A."/>
            <person name="Jiang Q."/>
            <person name="Mckibben M.T.W."/>
            <person name="Barker M.S."/>
            <person name="Rieseberg L.H."/>
            <person name="Dlugosch K.M."/>
        </authorList>
    </citation>
    <scope>NUCLEOTIDE SEQUENCE</scope>
    <source>
        <strain evidence="1">CAN-66</strain>
        <tissue evidence="1">Leaf</tissue>
    </source>
</reference>
<keyword evidence="2" id="KW-1185">Reference proteome</keyword>
<proteinExistence type="predicted"/>
<gene>
    <name evidence="1" type="ORF">OSB04_018444</name>
</gene>
<dbReference type="EMBL" id="JARYMX010000004">
    <property type="protein sequence ID" value="KAJ9554399.1"/>
    <property type="molecule type" value="Genomic_DNA"/>
</dbReference>
<evidence type="ECO:0000313" key="1">
    <source>
        <dbReference type="EMBL" id="KAJ9554399.1"/>
    </source>
</evidence>
<accession>A0AA38T4V4</accession>
<protein>
    <submittedName>
        <fullName evidence="1">Uncharacterized protein</fullName>
    </submittedName>
</protein>
<dbReference type="Proteomes" id="UP001172457">
    <property type="component" value="Chromosome 4"/>
</dbReference>
<evidence type="ECO:0000313" key="2">
    <source>
        <dbReference type="Proteomes" id="UP001172457"/>
    </source>
</evidence>
<comment type="caution">
    <text evidence="1">The sequence shown here is derived from an EMBL/GenBank/DDBJ whole genome shotgun (WGS) entry which is preliminary data.</text>
</comment>
<sequence>MLMISDNVQLFSDWSKLVSLRKGRRRRWWVAEIDVAGEDSGRRRLTLPEKMVGVGDEVSSEKDGFLPKVAGKDRVLTEKVSSEKNLAGEVDQVAGMTGYRLFDGSSIKMLLWSMSMLGLSILVTNLLQARSQLTNIGLNI</sequence>
<organism evidence="1 2">
    <name type="scientific">Centaurea solstitialis</name>
    <name type="common">yellow star-thistle</name>
    <dbReference type="NCBI Taxonomy" id="347529"/>
    <lineage>
        <taxon>Eukaryota</taxon>
        <taxon>Viridiplantae</taxon>
        <taxon>Streptophyta</taxon>
        <taxon>Embryophyta</taxon>
        <taxon>Tracheophyta</taxon>
        <taxon>Spermatophyta</taxon>
        <taxon>Magnoliopsida</taxon>
        <taxon>eudicotyledons</taxon>
        <taxon>Gunneridae</taxon>
        <taxon>Pentapetalae</taxon>
        <taxon>asterids</taxon>
        <taxon>campanulids</taxon>
        <taxon>Asterales</taxon>
        <taxon>Asteraceae</taxon>
        <taxon>Carduoideae</taxon>
        <taxon>Cardueae</taxon>
        <taxon>Centaureinae</taxon>
        <taxon>Centaurea</taxon>
    </lineage>
</organism>